<dbReference type="InterPro" id="IPR039609">
    <property type="entry name" value="VQ_15/22"/>
</dbReference>
<feature type="compositionally biased region" description="Low complexity" evidence="1">
    <location>
        <begin position="51"/>
        <end position="70"/>
    </location>
</feature>
<dbReference type="Proteomes" id="UP000298416">
    <property type="component" value="Unassembled WGS sequence"/>
</dbReference>
<comment type="caution">
    <text evidence="3">The sequence shown here is derived from an EMBL/GenBank/DDBJ whole genome shotgun (WGS) entry which is preliminary data.</text>
</comment>
<feature type="region of interest" description="Disordered" evidence="1">
    <location>
        <begin position="1"/>
        <end position="114"/>
    </location>
</feature>
<feature type="domain" description="VQ" evidence="2">
    <location>
        <begin position="110"/>
        <end position="137"/>
    </location>
</feature>
<evidence type="ECO:0000259" key="2">
    <source>
        <dbReference type="Pfam" id="PF05678"/>
    </source>
</evidence>
<gene>
    <name evidence="3" type="ORF">SASPL_145107</name>
</gene>
<feature type="compositionally biased region" description="Low complexity" evidence="1">
    <location>
        <begin position="1"/>
        <end position="14"/>
    </location>
</feature>
<dbReference type="Pfam" id="PF05678">
    <property type="entry name" value="VQ"/>
    <property type="match status" value="1"/>
</dbReference>
<proteinExistence type="predicted"/>
<dbReference type="EMBL" id="PNBA02000017">
    <property type="protein sequence ID" value="KAG6394519.1"/>
    <property type="molecule type" value="Genomic_DNA"/>
</dbReference>
<evidence type="ECO:0000313" key="4">
    <source>
        <dbReference type="Proteomes" id="UP000298416"/>
    </source>
</evidence>
<name>A0A8X8WHM5_SALSN</name>
<dbReference type="AlphaFoldDB" id="A0A8X8WHM5"/>
<feature type="compositionally biased region" description="Basic residues" evidence="1">
    <location>
        <begin position="100"/>
        <end position="109"/>
    </location>
</feature>
<sequence length="276" mass="30232">MHSGNSGSLQSSSGGDEEYDSRAADYTFTTIPNAPPQFIDPLSGYLQLHQNPNSLLLNSPNPLRSDPNPSHVAEFPAPAPLSSNTHHHQQQQQQQAAARNPKKRSRASRRAPTTVLTTDTANFRAMVQEFTGIPAPPFSTSSSFPRSRIDLFAPRSAASVDSPPPPPPYLRRHLPNLFNIPNQNQNQNILTSLLQSNAKFPFPAASKPQNSPQNDYQFGFGHRNPVSETLPNLIHNHHNDFQRNDFGGKISNGGKSPEGNVRGGEGMVESWICSSE</sequence>
<evidence type="ECO:0000313" key="3">
    <source>
        <dbReference type="EMBL" id="KAG6394519.1"/>
    </source>
</evidence>
<protein>
    <recommendedName>
        <fullName evidence="2">VQ domain-containing protein</fullName>
    </recommendedName>
</protein>
<organism evidence="3">
    <name type="scientific">Salvia splendens</name>
    <name type="common">Scarlet sage</name>
    <dbReference type="NCBI Taxonomy" id="180675"/>
    <lineage>
        <taxon>Eukaryota</taxon>
        <taxon>Viridiplantae</taxon>
        <taxon>Streptophyta</taxon>
        <taxon>Embryophyta</taxon>
        <taxon>Tracheophyta</taxon>
        <taxon>Spermatophyta</taxon>
        <taxon>Magnoliopsida</taxon>
        <taxon>eudicotyledons</taxon>
        <taxon>Gunneridae</taxon>
        <taxon>Pentapetalae</taxon>
        <taxon>asterids</taxon>
        <taxon>lamiids</taxon>
        <taxon>Lamiales</taxon>
        <taxon>Lamiaceae</taxon>
        <taxon>Nepetoideae</taxon>
        <taxon>Mentheae</taxon>
        <taxon>Salviinae</taxon>
        <taxon>Salvia</taxon>
        <taxon>Salvia subgen. Calosphace</taxon>
        <taxon>core Calosphace</taxon>
    </lineage>
</organism>
<dbReference type="PANTHER" id="PTHR33179:SF10">
    <property type="entry name" value="OS02G0753700 PROTEIN"/>
    <property type="match status" value="1"/>
</dbReference>
<reference evidence="3" key="1">
    <citation type="submission" date="2018-01" db="EMBL/GenBank/DDBJ databases">
        <authorList>
            <person name="Mao J.F."/>
        </authorList>
    </citation>
    <scope>NUCLEOTIDE SEQUENCE</scope>
    <source>
        <strain evidence="3">Huo1</strain>
        <tissue evidence="3">Leaf</tissue>
    </source>
</reference>
<accession>A0A8X8WHM5</accession>
<dbReference type="PANTHER" id="PTHR33179">
    <property type="entry name" value="VQ MOTIF-CONTAINING PROTEIN"/>
    <property type="match status" value="1"/>
</dbReference>
<dbReference type="OrthoDB" id="780193at2759"/>
<reference evidence="3" key="2">
    <citation type="submission" date="2020-08" db="EMBL/GenBank/DDBJ databases">
        <title>Plant Genome Project.</title>
        <authorList>
            <person name="Zhang R.-G."/>
        </authorList>
    </citation>
    <scope>NUCLEOTIDE SEQUENCE</scope>
    <source>
        <strain evidence="3">Huo1</strain>
        <tissue evidence="3">Leaf</tissue>
    </source>
</reference>
<dbReference type="InterPro" id="IPR008889">
    <property type="entry name" value="VQ"/>
</dbReference>
<evidence type="ECO:0000256" key="1">
    <source>
        <dbReference type="SAM" id="MobiDB-lite"/>
    </source>
</evidence>
<keyword evidence="4" id="KW-1185">Reference proteome</keyword>